<keyword evidence="1" id="KW-1133">Transmembrane helix</keyword>
<name>A0A0C9NV30_LACPA</name>
<keyword evidence="1" id="KW-0472">Membrane</keyword>
<evidence type="ECO:0000313" key="2">
    <source>
        <dbReference type="EMBL" id="GAN35750.1"/>
    </source>
</evidence>
<protein>
    <recommendedName>
        <fullName evidence="4">Class IIb bacteriocin, lactobin A/cerein 7B family</fullName>
    </recommendedName>
</protein>
<evidence type="ECO:0000256" key="1">
    <source>
        <dbReference type="SAM" id="Phobius"/>
    </source>
</evidence>
<organism evidence="2 3">
    <name type="scientific">Lacticaseibacillus paracasei NRIC 0644</name>
    <dbReference type="NCBI Taxonomy" id="1435038"/>
    <lineage>
        <taxon>Bacteria</taxon>
        <taxon>Bacillati</taxon>
        <taxon>Bacillota</taxon>
        <taxon>Bacilli</taxon>
        <taxon>Lactobacillales</taxon>
        <taxon>Lactobacillaceae</taxon>
        <taxon>Lacticaseibacillus</taxon>
    </lineage>
</organism>
<evidence type="ECO:0000313" key="3">
    <source>
        <dbReference type="Proteomes" id="UP000032552"/>
    </source>
</evidence>
<dbReference type="Proteomes" id="UP000032552">
    <property type="component" value="Unassembled WGS sequence"/>
</dbReference>
<reference evidence="3" key="1">
    <citation type="submission" date="2014-05" db="EMBL/GenBank/DDBJ databases">
        <title>Whole genome sequencing of Lactobacillus casei NRIC0644.</title>
        <authorList>
            <person name="Atarashi H."/>
            <person name="Yoshida Y."/>
            <person name="Fujimura S."/>
            <person name="Tanaka N."/>
            <person name="Shiwa Y."/>
            <person name="Yoshikawa H."/>
            <person name="Okada S."/>
            <person name="Nakagawa J."/>
        </authorList>
    </citation>
    <scope>NUCLEOTIDE SEQUENCE [LARGE SCALE GENOMIC DNA]</scope>
    <source>
        <strain evidence="3">NRIC0644</strain>
    </source>
</reference>
<evidence type="ECO:0008006" key="4">
    <source>
        <dbReference type="Google" id="ProtNLM"/>
    </source>
</evidence>
<gene>
    <name evidence="2" type="ORF">LC0644_0339</name>
</gene>
<sequence length="62" mass="6437">MLENNLVLKNFSCIDDSELAESQGGIGVVATGVIIGSLTVFLSGVFSGFTDGMTQEKKPATV</sequence>
<dbReference type="GeneID" id="57089028"/>
<comment type="caution">
    <text evidence="2">The sequence shown here is derived from an EMBL/GenBank/DDBJ whole genome shotgun (WGS) entry which is preliminary data.</text>
</comment>
<keyword evidence="1" id="KW-0812">Transmembrane</keyword>
<dbReference type="EMBL" id="BAYM01000015">
    <property type="protein sequence ID" value="GAN35750.1"/>
    <property type="molecule type" value="Genomic_DNA"/>
</dbReference>
<dbReference type="RefSeq" id="WP_003563110.1">
    <property type="nucleotide sequence ID" value="NZ_BAYM01000015.1"/>
</dbReference>
<proteinExistence type="predicted"/>
<dbReference type="AlphaFoldDB" id="A0A0C9NV30"/>
<accession>A0A0C9NV30</accession>
<feature type="transmembrane region" description="Helical" evidence="1">
    <location>
        <begin position="26"/>
        <end position="49"/>
    </location>
</feature>